<dbReference type="Proteomes" id="UP001499993">
    <property type="component" value="Unassembled WGS sequence"/>
</dbReference>
<reference evidence="3" key="1">
    <citation type="journal article" date="2019" name="Int. J. Syst. Evol. Microbiol.">
        <title>The Global Catalogue of Microorganisms (GCM) 10K type strain sequencing project: providing services to taxonomists for standard genome sequencing and annotation.</title>
        <authorList>
            <consortium name="The Broad Institute Genomics Platform"/>
            <consortium name="The Broad Institute Genome Sequencing Center for Infectious Disease"/>
            <person name="Wu L."/>
            <person name="Ma J."/>
        </authorList>
    </citation>
    <scope>NUCLEOTIDE SEQUENCE [LARGE SCALE GENOMIC DNA]</scope>
    <source>
        <strain evidence="3">JCM 18123</strain>
    </source>
</reference>
<dbReference type="RefSeq" id="WP_344146995.1">
    <property type="nucleotide sequence ID" value="NZ_BAABIK010000033.1"/>
</dbReference>
<evidence type="ECO:0000313" key="3">
    <source>
        <dbReference type="Proteomes" id="UP001499993"/>
    </source>
</evidence>
<gene>
    <name evidence="2" type="ORF">GCM10023224_45040</name>
</gene>
<protein>
    <recommendedName>
        <fullName evidence="4">DUF3955 domain-containing protein</fullName>
    </recommendedName>
</protein>
<comment type="caution">
    <text evidence="2">The sequence shown here is derived from an EMBL/GenBank/DDBJ whole genome shotgun (WGS) entry which is preliminary data.</text>
</comment>
<organism evidence="2 3">
    <name type="scientific">Streptomonospora halophila</name>
    <dbReference type="NCBI Taxonomy" id="427369"/>
    <lineage>
        <taxon>Bacteria</taxon>
        <taxon>Bacillati</taxon>
        <taxon>Actinomycetota</taxon>
        <taxon>Actinomycetes</taxon>
        <taxon>Streptosporangiales</taxon>
        <taxon>Nocardiopsidaceae</taxon>
        <taxon>Streptomonospora</taxon>
    </lineage>
</organism>
<accession>A0ABP9GVZ5</accession>
<keyword evidence="1" id="KW-0812">Transmembrane</keyword>
<keyword evidence="1" id="KW-1133">Transmembrane helix</keyword>
<evidence type="ECO:0008006" key="4">
    <source>
        <dbReference type="Google" id="ProtNLM"/>
    </source>
</evidence>
<proteinExistence type="predicted"/>
<feature type="transmembrane region" description="Helical" evidence="1">
    <location>
        <begin position="39"/>
        <end position="61"/>
    </location>
</feature>
<dbReference type="EMBL" id="BAABIK010000033">
    <property type="protein sequence ID" value="GAA4954622.1"/>
    <property type="molecule type" value="Genomic_DNA"/>
</dbReference>
<evidence type="ECO:0000313" key="2">
    <source>
        <dbReference type="EMBL" id="GAA4954622.1"/>
    </source>
</evidence>
<name>A0ABP9GVZ5_9ACTN</name>
<keyword evidence="1" id="KW-0472">Membrane</keyword>
<evidence type="ECO:0000256" key="1">
    <source>
        <dbReference type="SAM" id="Phobius"/>
    </source>
</evidence>
<sequence>MEIPRWLYIGCGMVAFLGSGRMAYEAVTLSNMGFELGELSVFIWAGLIFLVFGIVVVAVGVRKKG</sequence>
<keyword evidence="3" id="KW-1185">Reference proteome</keyword>